<organism evidence="2 3">
    <name type="scientific">Actinospica acidithermotolerans</name>
    <dbReference type="NCBI Taxonomy" id="2828514"/>
    <lineage>
        <taxon>Bacteria</taxon>
        <taxon>Bacillati</taxon>
        <taxon>Actinomycetota</taxon>
        <taxon>Actinomycetes</taxon>
        <taxon>Catenulisporales</taxon>
        <taxon>Actinospicaceae</taxon>
        <taxon>Actinospica</taxon>
    </lineage>
</organism>
<dbReference type="Proteomes" id="UP000676325">
    <property type="component" value="Unassembled WGS sequence"/>
</dbReference>
<dbReference type="InterPro" id="IPR052519">
    <property type="entry name" value="Euk-type_GlcNAc_Kinase"/>
</dbReference>
<dbReference type="AlphaFoldDB" id="A0A941EB31"/>
<proteinExistence type="predicted"/>
<dbReference type="Gene3D" id="3.30.420.40">
    <property type="match status" value="2"/>
</dbReference>
<dbReference type="PANTHER" id="PTHR43190:SF3">
    <property type="entry name" value="N-ACETYL-D-GLUCOSAMINE KINASE"/>
    <property type="match status" value="1"/>
</dbReference>
<protein>
    <submittedName>
        <fullName evidence="2">ATPase</fullName>
    </submittedName>
</protein>
<accession>A0A941EB31</accession>
<gene>
    <name evidence="2" type="ORF">KDK95_12690</name>
</gene>
<keyword evidence="3" id="KW-1185">Reference proteome</keyword>
<dbReference type="EMBL" id="JAGSOH010000029">
    <property type="protein sequence ID" value="MBR7827167.1"/>
    <property type="molecule type" value="Genomic_DNA"/>
</dbReference>
<evidence type="ECO:0000313" key="2">
    <source>
        <dbReference type="EMBL" id="MBR7827167.1"/>
    </source>
</evidence>
<sequence>MVLAVDGGNSKTDIALATADGEVLAHARSGPFIPQTIGVDPAIDTVAKAIGEIRTQLGLPDDEPLAQHLSAFVAGADLPQEEAALTAAFARRGWAETLEVGNDTFALLRAGASHPWGVAVVCGAGTNCAGIGPDGRRVRYPAIGILTGDWGGGHALGQRAMYAAVRGEDGRGDPTALTAAVAEHFGTDTAIDAALSFHVGTFAESRIHELSPLLLRVAAAGDAVALGYVDRQAHEVVVWARTTLNRLDLLDRETEVVLGGGVLRANVPVLMDRIAALAAARIPAARLVVPARRPVHGAVLLGLDRLGLTPSG</sequence>
<feature type="domain" description="ATPase BadF/BadG/BcrA/BcrD type" evidence="1">
    <location>
        <begin position="5"/>
        <end position="302"/>
    </location>
</feature>
<dbReference type="Pfam" id="PF01869">
    <property type="entry name" value="BcrAD_BadFG"/>
    <property type="match status" value="1"/>
</dbReference>
<dbReference type="InterPro" id="IPR043129">
    <property type="entry name" value="ATPase_NBD"/>
</dbReference>
<name>A0A941EB31_9ACTN</name>
<dbReference type="PANTHER" id="PTHR43190">
    <property type="entry name" value="N-ACETYL-D-GLUCOSAMINE KINASE"/>
    <property type="match status" value="1"/>
</dbReference>
<reference evidence="2" key="1">
    <citation type="submission" date="2021-04" db="EMBL/GenBank/DDBJ databases">
        <title>Genome based classification of Actinospica acidithermotolerans sp. nov., an actinobacterium isolated from an Indonesian hot spring.</title>
        <authorList>
            <person name="Kusuma A.B."/>
            <person name="Putra K.E."/>
            <person name="Nafisah S."/>
            <person name="Loh J."/>
            <person name="Nouioui I."/>
            <person name="Goodfellow M."/>
        </authorList>
    </citation>
    <scope>NUCLEOTIDE SEQUENCE</scope>
    <source>
        <strain evidence="2">MGRD01-02</strain>
    </source>
</reference>
<comment type="caution">
    <text evidence="2">The sequence shown here is derived from an EMBL/GenBank/DDBJ whole genome shotgun (WGS) entry which is preliminary data.</text>
</comment>
<evidence type="ECO:0000313" key="3">
    <source>
        <dbReference type="Proteomes" id="UP000676325"/>
    </source>
</evidence>
<dbReference type="SUPFAM" id="SSF53067">
    <property type="entry name" value="Actin-like ATPase domain"/>
    <property type="match status" value="2"/>
</dbReference>
<dbReference type="InterPro" id="IPR002731">
    <property type="entry name" value="ATPase_BadF"/>
</dbReference>
<evidence type="ECO:0000259" key="1">
    <source>
        <dbReference type="Pfam" id="PF01869"/>
    </source>
</evidence>